<sequence>MRGNLCEKHRRSIRFPRASLLSWAMGCPQREKRSFPTGIRQIRRGLGEGEKDQCDPGIPACLPPHRAGGCVWSL</sequence>
<dbReference type="AlphaFoldDB" id="A0A974DJV5"/>
<protein>
    <submittedName>
        <fullName evidence="1">Uncharacterized protein</fullName>
    </submittedName>
</protein>
<reference evidence="2" key="1">
    <citation type="journal article" date="2016" name="Nature">
        <title>Genome evolution in the allotetraploid frog Xenopus laevis.</title>
        <authorList>
            <person name="Session A.M."/>
            <person name="Uno Y."/>
            <person name="Kwon T."/>
            <person name="Chapman J.A."/>
            <person name="Toyoda A."/>
            <person name="Takahashi S."/>
            <person name="Fukui A."/>
            <person name="Hikosaka A."/>
            <person name="Suzuki A."/>
            <person name="Kondo M."/>
            <person name="van Heeringen S.J."/>
            <person name="Quigley I."/>
            <person name="Heinz S."/>
            <person name="Ogino H."/>
            <person name="Ochi H."/>
            <person name="Hellsten U."/>
            <person name="Lyons J.B."/>
            <person name="Simakov O."/>
            <person name="Putnam N."/>
            <person name="Stites J."/>
            <person name="Kuroki Y."/>
            <person name="Tanaka T."/>
            <person name="Michiue T."/>
            <person name="Watanabe M."/>
            <person name="Bogdanovic O."/>
            <person name="Lister R."/>
            <person name="Georgiou G."/>
            <person name="Paranjpe S.S."/>
            <person name="van Kruijsbergen I."/>
            <person name="Shu S."/>
            <person name="Carlson J."/>
            <person name="Kinoshita T."/>
            <person name="Ohta Y."/>
            <person name="Mawaribuchi S."/>
            <person name="Jenkins J."/>
            <person name="Grimwood J."/>
            <person name="Schmutz J."/>
            <person name="Mitros T."/>
            <person name="Mozaffari S.V."/>
            <person name="Suzuki Y."/>
            <person name="Haramoto Y."/>
            <person name="Yamamoto T.S."/>
            <person name="Takagi C."/>
            <person name="Heald R."/>
            <person name="Miller K."/>
            <person name="Haudenschild C."/>
            <person name="Kitzman J."/>
            <person name="Nakayama T."/>
            <person name="Izutsu Y."/>
            <person name="Robert J."/>
            <person name="Fortriede J."/>
            <person name="Burns K."/>
            <person name="Lotay V."/>
            <person name="Karimi K."/>
            <person name="Yasuoka Y."/>
            <person name="Dichmann D.S."/>
            <person name="Flajnik M.F."/>
            <person name="Houston D.W."/>
            <person name="Shendure J."/>
            <person name="DuPasquier L."/>
            <person name="Vize P.D."/>
            <person name="Zorn A.M."/>
            <person name="Ito M."/>
            <person name="Marcotte E.M."/>
            <person name="Wallingford J.B."/>
            <person name="Ito Y."/>
            <person name="Asashima M."/>
            <person name="Ueno N."/>
            <person name="Matsuda Y."/>
            <person name="Veenstra G.J."/>
            <person name="Fujiyama A."/>
            <person name="Harland R.M."/>
            <person name="Taira M."/>
            <person name="Rokhsar D.S."/>
        </authorList>
    </citation>
    <scope>NUCLEOTIDE SEQUENCE [LARGE SCALE GENOMIC DNA]</scope>
    <source>
        <strain evidence="2">J</strain>
    </source>
</reference>
<name>A0A974DJV5_XENLA</name>
<organism evidence="1 2">
    <name type="scientific">Xenopus laevis</name>
    <name type="common">African clawed frog</name>
    <dbReference type="NCBI Taxonomy" id="8355"/>
    <lineage>
        <taxon>Eukaryota</taxon>
        <taxon>Metazoa</taxon>
        <taxon>Chordata</taxon>
        <taxon>Craniata</taxon>
        <taxon>Vertebrata</taxon>
        <taxon>Euteleostomi</taxon>
        <taxon>Amphibia</taxon>
        <taxon>Batrachia</taxon>
        <taxon>Anura</taxon>
        <taxon>Pipoidea</taxon>
        <taxon>Pipidae</taxon>
        <taxon>Xenopodinae</taxon>
        <taxon>Xenopus</taxon>
        <taxon>Xenopus</taxon>
    </lineage>
</organism>
<proteinExistence type="predicted"/>
<dbReference type="EMBL" id="CM004469">
    <property type="protein sequence ID" value="OCT92740.1"/>
    <property type="molecule type" value="Genomic_DNA"/>
</dbReference>
<evidence type="ECO:0000313" key="2">
    <source>
        <dbReference type="Proteomes" id="UP000694892"/>
    </source>
</evidence>
<evidence type="ECO:0000313" key="1">
    <source>
        <dbReference type="EMBL" id="OCT92740.1"/>
    </source>
</evidence>
<gene>
    <name evidence="1" type="ORF">XELAEV_18015802mg</name>
</gene>
<accession>A0A974DJV5</accession>
<dbReference type="Proteomes" id="UP000694892">
    <property type="component" value="Chromosome 2S"/>
</dbReference>